<feature type="compositionally biased region" description="Basic and acidic residues" evidence="1">
    <location>
        <begin position="95"/>
        <end position="113"/>
    </location>
</feature>
<dbReference type="AlphaFoldDB" id="A0A316ZJQ6"/>
<reference evidence="2 3" key="1">
    <citation type="journal article" date="2018" name="Mol. Biol. Evol.">
        <title>Broad Genomic Sampling Reveals a Smut Pathogenic Ancestry of the Fungal Clade Ustilaginomycotina.</title>
        <authorList>
            <person name="Kijpornyongpan T."/>
            <person name="Mondo S.J."/>
            <person name="Barry K."/>
            <person name="Sandor L."/>
            <person name="Lee J."/>
            <person name="Lipzen A."/>
            <person name="Pangilinan J."/>
            <person name="LaButti K."/>
            <person name="Hainaut M."/>
            <person name="Henrissat B."/>
            <person name="Grigoriev I.V."/>
            <person name="Spatafora J.W."/>
            <person name="Aime M.C."/>
        </authorList>
    </citation>
    <scope>NUCLEOTIDE SEQUENCE [LARGE SCALE GENOMIC DNA]</scope>
    <source>
        <strain evidence="2 3">MCA 4186</strain>
    </source>
</reference>
<evidence type="ECO:0000256" key="1">
    <source>
        <dbReference type="SAM" id="MobiDB-lite"/>
    </source>
</evidence>
<proteinExistence type="predicted"/>
<name>A0A316ZJQ6_9BASI</name>
<dbReference type="GeneID" id="37266511"/>
<dbReference type="RefSeq" id="XP_025601603.1">
    <property type="nucleotide sequence ID" value="XM_025738965.1"/>
</dbReference>
<protein>
    <submittedName>
        <fullName evidence="2">Uncharacterized protein</fullName>
    </submittedName>
</protein>
<accession>A0A316ZJQ6</accession>
<dbReference type="EMBL" id="KZ819283">
    <property type="protein sequence ID" value="PWO01325.1"/>
    <property type="molecule type" value="Genomic_DNA"/>
</dbReference>
<dbReference type="Proteomes" id="UP000245946">
    <property type="component" value="Unassembled WGS sequence"/>
</dbReference>
<organism evidence="2 3">
    <name type="scientific">Tilletiopsis washingtonensis</name>
    <dbReference type="NCBI Taxonomy" id="58919"/>
    <lineage>
        <taxon>Eukaryota</taxon>
        <taxon>Fungi</taxon>
        <taxon>Dikarya</taxon>
        <taxon>Basidiomycota</taxon>
        <taxon>Ustilaginomycotina</taxon>
        <taxon>Exobasidiomycetes</taxon>
        <taxon>Entylomatales</taxon>
        <taxon>Entylomatales incertae sedis</taxon>
        <taxon>Tilletiopsis</taxon>
    </lineage>
</organism>
<evidence type="ECO:0000313" key="3">
    <source>
        <dbReference type="Proteomes" id="UP000245946"/>
    </source>
</evidence>
<feature type="region of interest" description="Disordered" evidence="1">
    <location>
        <begin position="66"/>
        <end position="126"/>
    </location>
</feature>
<gene>
    <name evidence="2" type="ORF">FA09DRAFT_10565</name>
</gene>
<sequence>MALFVRLRKEWPSAACSGAAALGGLGRLPARSRGAEATRQGPPSHCGARPLREAAEMALEPLPCRQSQLGLRGRREGGESSAEALRAKPLAVPRASRDGRGAKWPHSHPEGPEHSVPARPIRPMSV</sequence>
<keyword evidence="3" id="KW-1185">Reference proteome</keyword>
<evidence type="ECO:0000313" key="2">
    <source>
        <dbReference type="EMBL" id="PWO01325.1"/>
    </source>
</evidence>